<feature type="domain" description="Ribonuclease II-like double HTH" evidence="1">
    <location>
        <begin position="2"/>
        <end position="43"/>
    </location>
</feature>
<dbReference type="EC" id="3.1.13.1" evidence="2"/>
<evidence type="ECO:0000313" key="3">
    <source>
        <dbReference type="Proteomes" id="UP000288086"/>
    </source>
</evidence>
<reference evidence="2 3" key="1">
    <citation type="submission" date="2017-01" db="EMBL/GenBank/DDBJ databases">
        <title>The cable genome- insights into the physiology and evolution of filamentous bacteria capable of sulfide oxidation via long distance electron transfer.</title>
        <authorList>
            <person name="Schreiber L."/>
            <person name="Bjerg J.T."/>
            <person name="Boggild A."/>
            <person name="Van De Vossenberg J."/>
            <person name="Meysman F."/>
            <person name="Nielsen L.P."/>
            <person name="Schramm A."/>
            <person name="Kjeldsen K.U."/>
        </authorList>
    </citation>
    <scope>NUCLEOTIDE SEQUENCE [LARGE SCALE GENOMIC DNA]</scope>
    <source>
        <strain evidence="2">A1</strain>
    </source>
</reference>
<dbReference type="GO" id="GO:0008859">
    <property type="term" value="F:exoribonuclease II activity"/>
    <property type="evidence" value="ECO:0007669"/>
    <property type="project" value="UniProtKB-EC"/>
</dbReference>
<dbReference type="Proteomes" id="UP000288086">
    <property type="component" value="Unassembled WGS sequence"/>
</dbReference>
<evidence type="ECO:0000259" key="1">
    <source>
        <dbReference type="Pfam" id="PF23161"/>
    </source>
</evidence>
<accession>A0A3S3UD55</accession>
<evidence type="ECO:0000313" key="2">
    <source>
        <dbReference type="EMBL" id="RWX49095.1"/>
    </source>
</evidence>
<keyword evidence="2" id="KW-0378">Hydrolase</keyword>
<dbReference type="AlphaFoldDB" id="A0A3S3UD55"/>
<sequence>MFESEAEQADVVRQLLKKAELHQPHQAYHLLVRAGVWERDMNLPLLRAEQPVDFTPELLAHAESIKEPTAEELLKDPKRKDFRDMNPDQNITVLKLFHM</sequence>
<dbReference type="InterPro" id="IPR056404">
    <property type="entry name" value="HTH_RNase_II"/>
</dbReference>
<gene>
    <name evidence="2" type="ORF">VT98_10801</name>
</gene>
<name>A0A3S3UD55_9BACT</name>
<dbReference type="EMBL" id="MTKP01000080">
    <property type="protein sequence ID" value="RWX49095.1"/>
    <property type="molecule type" value="Genomic_DNA"/>
</dbReference>
<dbReference type="Pfam" id="PF23161">
    <property type="entry name" value="HTH_RNase_II"/>
    <property type="match status" value="1"/>
</dbReference>
<protein>
    <submittedName>
        <fullName evidence="2">Exoribonuclease-2</fullName>
        <ecNumber evidence="2">3.1.13.1</ecNumber>
    </submittedName>
</protein>
<organism evidence="2 3">
    <name type="scientific">Candidatus Electrothrix communis</name>
    <dbReference type="NCBI Taxonomy" id="1859133"/>
    <lineage>
        <taxon>Bacteria</taxon>
        <taxon>Pseudomonadati</taxon>
        <taxon>Thermodesulfobacteriota</taxon>
        <taxon>Desulfobulbia</taxon>
        <taxon>Desulfobulbales</taxon>
        <taxon>Desulfobulbaceae</taxon>
        <taxon>Candidatus Electrothrix</taxon>
    </lineage>
</organism>
<comment type="caution">
    <text evidence="2">The sequence shown here is derived from an EMBL/GenBank/DDBJ whole genome shotgun (WGS) entry which is preliminary data.</text>
</comment>
<proteinExistence type="predicted"/>
<keyword evidence="3" id="KW-1185">Reference proteome</keyword>